<dbReference type="InParanoid" id="M5E0L1"/>
<dbReference type="AlphaFoldDB" id="M5E0L1"/>
<dbReference type="EMBL" id="CAUI01000019">
    <property type="protein sequence ID" value="CCU79683.1"/>
    <property type="molecule type" value="Genomic_DNA"/>
</dbReference>
<name>M5E0L1_9FIRM</name>
<dbReference type="OrthoDB" id="2112497at2"/>
<dbReference type="Proteomes" id="UP000012063">
    <property type="component" value="Unassembled WGS sequence"/>
</dbReference>
<comment type="caution">
    <text evidence="1">The sequence shown here is derived from an EMBL/GenBank/DDBJ whole genome shotgun (WGS) entry which is preliminary data.</text>
</comment>
<gene>
    <name evidence="1" type="ORF">HSACCH_01516</name>
</gene>
<accession>M5E0L1</accession>
<evidence type="ECO:0000313" key="2">
    <source>
        <dbReference type="Proteomes" id="UP000012063"/>
    </source>
</evidence>
<evidence type="ECO:0000313" key="1">
    <source>
        <dbReference type="EMBL" id="CCU79683.1"/>
    </source>
</evidence>
<protein>
    <submittedName>
        <fullName evidence="1">Uncharacterized protein</fullName>
    </submittedName>
</protein>
<keyword evidence="2" id="KW-1185">Reference proteome</keyword>
<dbReference type="RefSeq" id="WP_005488997.1">
    <property type="nucleotide sequence ID" value="NZ_CAUI01000019.1"/>
</dbReference>
<proteinExistence type="predicted"/>
<organism evidence="1 2">
    <name type="scientific">Halanaerobium saccharolyticum subsp. saccharolyticum DSM 6643</name>
    <dbReference type="NCBI Taxonomy" id="1293054"/>
    <lineage>
        <taxon>Bacteria</taxon>
        <taxon>Bacillati</taxon>
        <taxon>Bacillota</taxon>
        <taxon>Clostridia</taxon>
        <taxon>Halanaerobiales</taxon>
        <taxon>Halanaerobiaceae</taxon>
        <taxon>Halanaerobium</taxon>
    </lineage>
</organism>
<reference evidence="2" key="1">
    <citation type="journal article" date="2013" name="Genome Announc.">
        <title>Genome Sequence of Halanaerobium saccharolyticum subsp. saccharolyticum Strain DSM 6643T, a Halophilic Hydrogen-Producing Bacterium.</title>
        <authorList>
            <person name="Kivisto A."/>
            <person name="Larjo A."/>
            <person name="Ciranna A."/>
            <person name="Santala V."/>
            <person name="Roos C."/>
            <person name="Karp M."/>
        </authorList>
    </citation>
    <scope>NUCLEOTIDE SEQUENCE [LARGE SCALE GENOMIC DNA]</scope>
    <source>
        <strain evidence="2">DSM 6643</strain>
    </source>
</reference>
<sequence length="377" mass="44136">MESQLKKAVINHRQEKIKNYLKELENDRSFSLASLIDELLDLMLMECSLRYGSFHFVKMSLFLRELSQKKYFSRESELEMARVVLLGLSERHFIKLEADSSGYKEERINQKTFAKLAEEINKGNTHNAFYYALGILEKEPKKLKEFLLNLGMERIPDSLGHSVSCFFPVMRDLINHHQDLSATAVLSYVMYLSRYSYQGKYNADQEKREKPSPDKLEDLGLKAASGGGIVNLHHMITYYIFFMLEESSFYEELPPYSILESYFGSKNIDQQRLELADSNNDKANIADNYQQFKDDFSLENYKDNLDFLFYNLDQNYTQTVSHLHRLFAEYYSSSWNPHYYTGLYCSLGIYSSDKINNRIIKKMAVIQAIEYFTSNVL</sequence>